<proteinExistence type="predicted"/>
<keyword evidence="1" id="KW-0862">Zinc</keyword>
<dbReference type="PANTHER" id="PTHR31286:SF178">
    <property type="entry name" value="DUF4283 DOMAIN-CONTAINING PROTEIN"/>
    <property type="match status" value="1"/>
</dbReference>
<evidence type="ECO:0000313" key="3">
    <source>
        <dbReference type="EnsemblPlants" id="AUR62032744-RA:cds"/>
    </source>
</evidence>
<dbReference type="Gramene" id="AUR62032744-RA">
    <property type="protein sequence ID" value="AUR62032744-RA:cds"/>
    <property type="gene ID" value="AUR62032744"/>
</dbReference>
<dbReference type="Pfam" id="PF14392">
    <property type="entry name" value="zf-CCHC_4"/>
    <property type="match status" value="1"/>
</dbReference>
<evidence type="ECO:0000313" key="4">
    <source>
        <dbReference type="Proteomes" id="UP000596660"/>
    </source>
</evidence>
<reference evidence="3" key="1">
    <citation type="journal article" date="2017" name="Nature">
        <title>The genome of Chenopodium quinoa.</title>
        <authorList>
            <person name="Jarvis D.E."/>
            <person name="Ho Y.S."/>
            <person name="Lightfoot D.J."/>
            <person name="Schmoeckel S.M."/>
            <person name="Li B."/>
            <person name="Borm T.J.A."/>
            <person name="Ohyanagi H."/>
            <person name="Mineta K."/>
            <person name="Michell C.T."/>
            <person name="Saber N."/>
            <person name="Kharbatia N.M."/>
            <person name="Rupper R.R."/>
            <person name="Sharp A.R."/>
            <person name="Dally N."/>
            <person name="Boughton B.A."/>
            <person name="Woo Y.H."/>
            <person name="Gao G."/>
            <person name="Schijlen E.G.W.M."/>
            <person name="Guo X."/>
            <person name="Momin A.A."/>
            <person name="Negrao S."/>
            <person name="Al-Babili S."/>
            <person name="Gehring C."/>
            <person name="Roessner U."/>
            <person name="Jung C."/>
            <person name="Murphy K."/>
            <person name="Arold S.T."/>
            <person name="Gojobori T."/>
            <person name="van der Linden C.G."/>
            <person name="van Loo E.N."/>
            <person name="Jellen E.N."/>
            <person name="Maughan P.J."/>
            <person name="Tester M."/>
        </authorList>
    </citation>
    <scope>NUCLEOTIDE SEQUENCE [LARGE SCALE GENOMIC DNA]</scope>
    <source>
        <strain evidence="3">cv. PI 614886</strain>
    </source>
</reference>
<dbReference type="GO" id="GO:0003676">
    <property type="term" value="F:nucleic acid binding"/>
    <property type="evidence" value="ECO:0007669"/>
    <property type="project" value="InterPro"/>
</dbReference>
<accession>A0A803MN93</accession>
<name>A0A803MN93_CHEQI</name>
<keyword evidence="4" id="KW-1185">Reference proteome</keyword>
<organism evidence="3 4">
    <name type="scientific">Chenopodium quinoa</name>
    <name type="common">Quinoa</name>
    <dbReference type="NCBI Taxonomy" id="63459"/>
    <lineage>
        <taxon>Eukaryota</taxon>
        <taxon>Viridiplantae</taxon>
        <taxon>Streptophyta</taxon>
        <taxon>Embryophyta</taxon>
        <taxon>Tracheophyta</taxon>
        <taxon>Spermatophyta</taxon>
        <taxon>Magnoliopsida</taxon>
        <taxon>eudicotyledons</taxon>
        <taxon>Gunneridae</taxon>
        <taxon>Pentapetalae</taxon>
        <taxon>Caryophyllales</taxon>
        <taxon>Chenopodiaceae</taxon>
        <taxon>Chenopodioideae</taxon>
        <taxon>Atripliceae</taxon>
        <taxon>Chenopodium</taxon>
    </lineage>
</organism>
<dbReference type="InterPro" id="IPR040256">
    <property type="entry name" value="At4g02000-like"/>
</dbReference>
<keyword evidence="1" id="KW-0479">Metal-binding</keyword>
<reference evidence="3" key="2">
    <citation type="submission" date="2021-03" db="UniProtKB">
        <authorList>
            <consortium name="EnsemblPlants"/>
        </authorList>
    </citation>
    <scope>IDENTIFICATION</scope>
</reference>
<dbReference type="InterPro" id="IPR025836">
    <property type="entry name" value="Zn_knuckle_CX2CX4HX4C"/>
</dbReference>
<protein>
    <recommendedName>
        <fullName evidence="2">CCHC-type domain-containing protein</fullName>
    </recommendedName>
</protein>
<dbReference type="InterPro" id="IPR001878">
    <property type="entry name" value="Znf_CCHC"/>
</dbReference>
<dbReference type="PROSITE" id="PS50158">
    <property type="entry name" value="ZF_CCHC"/>
    <property type="match status" value="1"/>
</dbReference>
<dbReference type="PANTHER" id="PTHR31286">
    <property type="entry name" value="GLYCINE-RICH CELL WALL STRUCTURAL PROTEIN 1.8-LIKE"/>
    <property type="match status" value="1"/>
</dbReference>
<dbReference type="Proteomes" id="UP000596660">
    <property type="component" value="Unplaced"/>
</dbReference>
<dbReference type="AlphaFoldDB" id="A0A803MN93"/>
<dbReference type="EnsemblPlants" id="AUR62032744-RA">
    <property type="protein sequence ID" value="AUR62032744-RA:cds"/>
    <property type="gene ID" value="AUR62032744"/>
</dbReference>
<evidence type="ECO:0000256" key="1">
    <source>
        <dbReference type="PROSITE-ProRule" id="PRU00047"/>
    </source>
</evidence>
<sequence length="408" mass="46417">MQRKEEGGEFWWIRLSGEAAKSVTPKISLGGEIFWTGQHRKSGVGYAARYINDKTINCCFNSSISVKSIFTINFLDPAGVVAEELIRDWKNLKLTDEENTVLGAASSDESVAKSKVKLELSLMGNMLTMKPYNIEAMKRVLKDKQRFLDGRTWTFDKQILLLKSMDGDEQPSEIVIEKCPFWVRVLDVPFGRRNEAFAREVGEAVGGFLEFDEEDPQGWDEFMRIKVMVDITKPLRRGIKVATCPSMSKWVGFKYERLGDFCYFCGRLRHLNKDCLEQEKVEEERSLVFQYGPFMVASPHQRPRVSLMEREREKKWIENLSSTRHVQRMTYNNPNAIKLGLPSAARKMSFTPTKSVVPVEPKARETTLIAMTEEGSSNVVLHTVIAVPNAQKKPLAVSSDDVGEKKEG</sequence>
<keyword evidence="1" id="KW-0863">Zinc-finger</keyword>
<dbReference type="GO" id="GO:0008270">
    <property type="term" value="F:zinc ion binding"/>
    <property type="evidence" value="ECO:0007669"/>
    <property type="project" value="UniProtKB-KW"/>
</dbReference>
<evidence type="ECO:0000259" key="2">
    <source>
        <dbReference type="PROSITE" id="PS50158"/>
    </source>
</evidence>
<feature type="domain" description="CCHC-type" evidence="2">
    <location>
        <begin position="262"/>
        <end position="275"/>
    </location>
</feature>